<dbReference type="InterPro" id="IPR035929">
    <property type="entry name" value="CoaB-like_sf"/>
</dbReference>
<keyword evidence="3 4" id="KW-0436">Ligase</keyword>
<sequence length="398" mass="42604">MTQFLVGKRVLLGVTGSIAAYKSPEIIRRLREAGAEVRVAMTENAKRFITPLTLQAVSGNPLHEALFDARAEAAMGHIELARWADAVLIAPATADFMARLAHGLADDLLTTLCLATQAPVALAPAMNQGMWKHLLTQENLRALQQKQVCIIGPGNGSQACGDVGPGRMAEPEIILEQLSAVFATAALAGLKVLVTAGPTHEAIDPVRFLTNGSSGKMGYALAEAAREAGAAVTLISGPVSLPKPGHMDCMSVTTAQEMYDAVMRKIPDCDIFLSVAAVGDYRCKKVHEQKIHKNQDAMTLELVRNPDIVASVGQLSPRPFIVGFAAETEHVIEQAQAKRERKGMDMIVANQVGRGAGMGADENEVTVIGKSRIHLPSMPKGPLARQLIMMIAKEYHNQ</sequence>
<organism evidence="7 8">
    <name type="scientific">Aquicella siphonis</name>
    <dbReference type="NCBI Taxonomy" id="254247"/>
    <lineage>
        <taxon>Bacteria</taxon>
        <taxon>Pseudomonadati</taxon>
        <taxon>Pseudomonadota</taxon>
        <taxon>Gammaproteobacteria</taxon>
        <taxon>Legionellales</taxon>
        <taxon>Coxiellaceae</taxon>
        <taxon>Aquicella</taxon>
    </lineage>
</organism>
<feature type="domain" description="Flavoprotein" evidence="5">
    <location>
        <begin position="8"/>
        <end position="178"/>
    </location>
</feature>
<comment type="pathway">
    <text evidence="3 4">Cofactor biosynthesis; coenzyme A biosynthesis; CoA from (R)-pantothenate: step 3/5.</text>
</comment>
<dbReference type="PANTHER" id="PTHR14359:SF6">
    <property type="entry name" value="PHOSPHOPANTOTHENOYLCYSTEINE DECARBOXYLASE"/>
    <property type="match status" value="1"/>
</dbReference>
<feature type="domain" description="DNA/pantothenate metabolism flavoprotein C-terminal" evidence="6">
    <location>
        <begin position="187"/>
        <end position="393"/>
    </location>
</feature>
<keyword evidence="3" id="KW-0479">Metal-binding</keyword>
<keyword evidence="3 4" id="KW-0288">FMN</keyword>
<dbReference type="HAMAP" id="MF_02225">
    <property type="entry name" value="CoaBC"/>
    <property type="match status" value="1"/>
</dbReference>
<dbReference type="GO" id="GO:0004633">
    <property type="term" value="F:phosphopantothenoylcysteine decarboxylase activity"/>
    <property type="evidence" value="ECO:0007669"/>
    <property type="project" value="UniProtKB-UniRule"/>
</dbReference>
<dbReference type="GO" id="GO:0071513">
    <property type="term" value="C:phosphopantothenoylcysteine decarboxylase complex"/>
    <property type="evidence" value="ECO:0007669"/>
    <property type="project" value="TreeGrafter"/>
</dbReference>
<dbReference type="InterPro" id="IPR036551">
    <property type="entry name" value="Flavin_trans-like"/>
</dbReference>
<dbReference type="InterPro" id="IPR005252">
    <property type="entry name" value="CoaBC"/>
</dbReference>
<dbReference type="EMBL" id="LR699119">
    <property type="protein sequence ID" value="VVC74900.1"/>
    <property type="molecule type" value="Genomic_DNA"/>
</dbReference>
<dbReference type="AlphaFoldDB" id="A0A5E4PDC6"/>
<keyword evidence="2 3" id="KW-0456">Lyase</keyword>
<accession>A0A5E4PDC6</accession>
<evidence type="ECO:0000313" key="7">
    <source>
        <dbReference type="EMBL" id="VVC74900.1"/>
    </source>
</evidence>
<feature type="binding site" evidence="3">
    <location>
        <position position="338"/>
    </location>
    <ligand>
        <name>CTP</name>
        <dbReference type="ChEBI" id="CHEBI:37563"/>
    </ligand>
</feature>
<dbReference type="InterPro" id="IPR007085">
    <property type="entry name" value="DNA/pantothenate-metab_flavo_C"/>
</dbReference>
<dbReference type="GO" id="GO:0010181">
    <property type="term" value="F:FMN binding"/>
    <property type="evidence" value="ECO:0007669"/>
    <property type="project" value="UniProtKB-UniRule"/>
</dbReference>
<comment type="similarity">
    <text evidence="3 4">In the C-terminal section; belongs to the PPC synthetase family.</text>
</comment>
<dbReference type="SUPFAM" id="SSF102645">
    <property type="entry name" value="CoaB-like"/>
    <property type="match status" value="1"/>
</dbReference>
<dbReference type="EC" id="6.3.2.5" evidence="3"/>
<dbReference type="PANTHER" id="PTHR14359">
    <property type="entry name" value="HOMO-OLIGOMERIC FLAVIN CONTAINING CYS DECARBOXYLASE FAMILY"/>
    <property type="match status" value="1"/>
</dbReference>
<dbReference type="EC" id="4.1.1.36" evidence="3"/>
<evidence type="ECO:0000256" key="4">
    <source>
        <dbReference type="RuleBase" id="RU364078"/>
    </source>
</evidence>
<dbReference type="Proteomes" id="UP000324194">
    <property type="component" value="Chromosome 1"/>
</dbReference>
<comment type="cofactor">
    <cofactor evidence="3">
        <name>FMN</name>
        <dbReference type="ChEBI" id="CHEBI:58210"/>
    </cofactor>
    <text evidence="3">Binds 1 FMN per subunit.</text>
</comment>
<name>A0A5E4PDC6_9COXI</name>
<dbReference type="GO" id="GO:0015941">
    <property type="term" value="P:pantothenate catabolic process"/>
    <property type="evidence" value="ECO:0007669"/>
    <property type="project" value="InterPro"/>
</dbReference>
<dbReference type="SUPFAM" id="SSF52507">
    <property type="entry name" value="Homo-oligomeric flavin-containing Cys decarboxylases, HFCD"/>
    <property type="match status" value="1"/>
</dbReference>
<evidence type="ECO:0000256" key="3">
    <source>
        <dbReference type="HAMAP-Rule" id="MF_02225"/>
    </source>
</evidence>
<feature type="region of interest" description="Phosphopantothenate--cysteine ligase" evidence="3">
    <location>
        <begin position="192"/>
        <end position="398"/>
    </location>
</feature>
<evidence type="ECO:0000256" key="2">
    <source>
        <dbReference type="ARBA" id="ARBA00023239"/>
    </source>
</evidence>
<dbReference type="NCBIfam" id="TIGR00521">
    <property type="entry name" value="coaBC_dfp"/>
    <property type="match status" value="1"/>
</dbReference>
<feature type="binding site" evidence="3">
    <location>
        <position position="290"/>
    </location>
    <ligand>
        <name>CTP</name>
        <dbReference type="ChEBI" id="CHEBI:37563"/>
    </ligand>
</feature>
<reference evidence="7 8" key="1">
    <citation type="submission" date="2019-08" db="EMBL/GenBank/DDBJ databases">
        <authorList>
            <person name="Guy L."/>
        </authorList>
    </citation>
    <scope>NUCLEOTIDE SEQUENCE [LARGE SCALE GENOMIC DNA]</scope>
    <source>
        <strain evidence="7 8">SGT-108</strain>
    </source>
</reference>
<keyword evidence="8" id="KW-1185">Reference proteome</keyword>
<dbReference type="KEGG" id="asip:AQUSIP_01740"/>
<comment type="function">
    <text evidence="3">Catalyzes two sequential steps in the biosynthesis of coenzyme A. In the first step cysteine is conjugated to 4'-phosphopantothenate to form 4-phosphopantothenoylcysteine. In the second step the latter compound is decarboxylated to form 4'-phosphopantotheine.</text>
</comment>
<keyword evidence="3" id="KW-0511">Multifunctional enzyme</keyword>
<comment type="catalytic activity">
    <reaction evidence="3 4">
        <text>N-[(R)-4-phosphopantothenoyl]-L-cysteine + H(+) = (R)-4'-phosphopantetheine + CO2</text>
        <dbReference type="Rhea" id="RHEA:16793"/>
        <dbReference type="ChEBI" id="CHEBI:15378"/>
        <dbReference type="ChEBI" id="CHEBI:16526"/>
        <dbReference type="ChEBI" id="CHEBI:59458"/>
        <dbReference type="ChEBI" id="CHEBI:61723"/>
        <dbReference type="EC" id="4.1.1.36"/>
    </reaction>
</comment>
<keyword evidence="3" id="KW-0460">Magnesium</keyword>
<comment type="similarity">
    <text evidence="3 4">In the N-terminal section; belongs to the HFCD (homo-oligomeric flavin containing Cys decarboxylase) superfamily.</text>
</comment>
<comment type="pathway">
    <text evidence="3 4">Cofactor biosynthesis; coenzyme A biosynthesis; CoA from (R)-pantothenate: step 2/5.</text>
</comment>
<comment type="cofactor">
    <cofactor evidence="3">
        <name>Mg(2+)</name>
        <dbReference type="ChEBI" id="CHEBI:18420"/>
    </cofactor>
</comment>
<dbReference type="Gene3D" id="3.40.50.10300">
    <property type="entry name" value="CoaB-like"/>
    <property type="match status" value="1"/>
</dbReference>
<dbReference type="Gene3D" id="3.40.50.1950">
    <property type="entry name" value="Flavin prenyltransferase-like"/>
    <property type="match status" value="1"/>
</dbReference>
<keyword evidence="1 3" id="KW-0210">Decarboxylase</keyword>
<dbReference type="GO" id="GO:0015937">
    <property type="term" value="P:coenzyme A biosynthetic process"/>
    <property type="evidence" value="ECO:0007669"/>
    <property type="project" value="UniProtKB-UniRule"/>
</dbReference>
<dbReference type="InterPro" id="IPR003382">
    <property type="entry name" value="Flavoprotein"/>
</dbReference>
<feature type="active site" description="Proton donor" evidence="3">
    <location>
        <position position="160"/>
    </location>
</feature>
<evidence type="ECO:0000259" key="5">
    <source>
        <dbReference type="Pfam" id="PF02441"/>
    </source>
</evidence>
<dbReference type="Pfam" id="PF02441">
    <property type="entry name" value="Flavoprotein"/>
    <property type="match status" value="1"/>
</dbReference>
<feature type="binding site" evidence="3">
    <location>
        <position position="280"/>
    </location>
    <ligand>
        <name>CTP</name>
        <dbReference type="ChEBI" id="CHEBI:37563"/>
    </ligand>
</feature>
<comment type="caution">
    <text evidence="3">Lacks conserved residue(s) required for the propagation of feature annotation.</text>
</comment>
<dbReference type="OrthoDB" id="9802554at2"/>
<dbReference type="GO" id="GO:0004632">
    <property type="term" value="F:phosphopantothenate--cysteine ligase activity"/>
    <property type="evidence" value="ECO:0007669"/>
    <property type="project" value="UniProtKB-UniRule"/>
</dbReference>
<dbReference type="GO" id="GO:0046872">
    <property type="term" value="F:metal ion binding"/>
    <property type="evidence" value="ECO:0007669"/>
    <property type="project" value="UniProtKB-KW"/>
</dbReference>
<feature type="binding site" evidence="3">
    <location>
        <begin position="306"/>
        <end position="309"/>
    </location>
    <ligand>
        <name>CTP</name>
        <dbReference type="ChEBI" id="CHEBI:37563"/>
    </ligand>
</feature>
<dbReference type="Pfam" id="PF04127">
    <property type="entry name" value="DFP"/>
    <property type="match status" value="1"/>
</dbReference>
<proteinExistence type="inferred from homology"/>
<keyword evidence="3 4" id="KW-0285">Flavoprotein</keyword>
<protein>
    <recommendedName>
        <fullName evidence="3">Coenzyme A biosynthesis bifunctional protein CoaBC</fullName>
    </recommendedName>
    <alternativeName>
        <fullName evidence="3">DNA/pantothenate metabolism flavoprotein</fullName>
    </alternativeName>
    <alternativeName>
        <fullName evidence="3">Phosphopantothenoylcysteine synthetase/decarboxylase</fullName>
        <shortName evidence="3">PPCS-PPCDC</shortName>
    </alternativeName>
    <domain>
        <recommendedName>
            <fullName evidence="3">Phosphopantothenoylcysteine decarboxylase</fullName>
            <shortName evidence="3">PPC decarboxylase</shortName>
            <shortName evidence="3">PPC-DC</shortName>
            <ecNumber evidence="3">4.1.1.36</ecNumber>
        </recommendedName>
        <alternativeName>
            <fullName evidence="3">CoaC</fullName>
        </alternativeName>
    </domain>
    <domain>
        <recommendedName>
            <fullName evidence="3">Phosphopantothenate--cysteine ligase</fullName>
            <ecNumber evidence="3">6.3.2.5</ecNumber>
        </recommendedName>
        <alternativeName>
            <fullName evidence="3">CoaB</fullName>
        </alternativeName>
        <alternativeName>
            <fullName evidence="3">Phosphopantothenoylcysteine synthetase</fullName>
            <shortName evidence="3">PPC synthetase</shortName>
            <shortName evidence="3">PPC-S</shortName>
        </alternativeName>
    </domain>
</protein>
<evidence type="ECO:0000259" key="6">
    <source>
        <dbReference type="Pfam" id="PF04127"/>
    </source>
</evidence>
<evidence type="ECO:0000256" key="1">
    <source>
        <dbReference type="ARBA" id="ARBA00022793"/>
    </source>
</evidence>
<evidence type="ECO:0000313" key="8">
    <source>
        <dbReference type="Proteomes" id="UP000324194"/>
    </source>
</evidence>
<gene>
    <name evidence="3 7" type="primary">coaBC</name>
    <name evidence="7" type="ORF">AQUSIP_01740</name>
</gene>
<feature type="binding site" evidence="3">
    <location>
        <position position="324"/>
    </location>
    <ligand>
        <name>CTP</name>
        <dbReference type="ChEBI" id="CHEBI:37563"/>
    </ligand>
</feature>
<dbReference type="UniPathway" id="UPA00241">
    <property type="reaction ID" value="UER00353"/>
</dbReference>
<comment type="function">
    <text evidence="4">Catalyzes two steps in the biosynthesis of coenzyme A. In the first step cysteine is conjugated to 4'-phosphopantothenate to form 4-phosphopantothenoylcysteine, in the latter compound is decarboxylated to form 4'-phosphopantotheine.</text>
</comment>
<feature type="binding site" evidence="3">
    <location>
        <position position="342"/>
    </location>
    <ligand>
        <name>CTP</name>
        <dbReference type="ChEBI" id="CHEBI:37563"/>
    </ligand>
</feature>
<feature type="region of interest" description="Phosphopantothenoylcysteine decarboxylase" evidence="3">
    <location>
        <begin position="1"/>
        <end position="191"/>
    </location>
</feature>
<comment type="catalytic activity">
    <reaction evidence="3 4">
        <text>(R)-4'-phosphopantothenate + L-cysteine + CTP = N-[(R)-4-phosphopantothenoyl]-L-cysteine + CMP + diphosphate + H(+)</text>
        <dbReference type="Rhea" id="RHEA:19397"/>
        <dbReference type="ChEBI" id="CHEBI:10986"/>
        <dbReference type="ChEBI" id="CHEBI:15378"/>
        <dbReference type="ChEBI" id="CHEBI:33019"/>
        <dbReference type="ChEBI" id="CHEBI:35235"/>
        <dbReference type="ChEBI" id="CHEBI:37563"/>
        <dbReference type="ChEBI" id="CHEBI:59458"/>
        <dbReference type="ChEBI" id="CHEBI:60377"/>
        <dbReference type="EC" id="6.3.2.5"/>
    </reaction>
</comment>